<name>A0A6S7BMA3_9BURK</name>
<sequence>MVKLQTGKGRIYETMTVSEVIAELQKFDPDLPVLATWDGQFKAVDGYTLLIEPHGLVGDGTEALVLDVN</sequence>
<keyword evidence="2" id="KW-1185">Reference proteome</keyword>
<dbReference type="AlphaFoldDB" id="A0A6S7BMA3"/>
<proteinExistence type="predicted"/>
<evidence type="ECO:0000313" key="2">
    <source>
        <dbReference type="Proteomes" id="UP000494115"/>
    </source>
</evidence>
<evidence type="ECO:0000313" key="1">
    <source>
        <dbReference type="EMBL" id="CAB3805556.1"/>
    </source>
</evidence>
<gene>
    <name evidence="1" type="ORF">LMG28138_05677</name>
</gene>
<dbReference type="RefSeq" id="WP_175108204.1">
    <property type="nucleotide sequence ID" value="NZ_CADIKM010000073.1"/>
</dbReference>
<accession>A0A6S7BMA3</accession>
<reference evidence="1 2" key="1">
    <citation type="submission" date="2020-04" db="EMBL/GenBank/DDBJ databases">
        <authorList>
            <person name="De Canck E."/>
        </authorList>
    </citation>
    <scope>NUCLEOTIDE SEQUENCE [LARGE SCALE GENOMIC DNA]</scope>
    <source>
        <strain evidence="1 2">LMG 28138</strain>
    </source>
</reference>
<dbReference type="Proteomes" id="UP000494115">
    <property type="component" value="Unassembled WGS sequence"/>
</dbReference>
<protein>
    <submittedName>
        <fullName evidence="1">Uncharacterized protein</fullName>
    </submittedName>
</protein>
<organism evidence="1 2">
    <name type="scientific">Pararobbsia alpina</name>
    <dbReference type="NCBI Taxonomy" id="621374"/>
    <lineage>
        <taxon>Bacteria</taxon>
        <taxon>Pseudomonadati</taxon>
        <taxon>Pseudomonadota</taxon>
        <taxon>Betaproteobacteria</taxon>
        <taxon>Burkholderiales</taxon>
        <taxon>Burkholderiaceae</taxon>
        <taxon>Pararobbsia</taxon>
    </lineage>
</organism>
<dbReference type="EMBL" id="CADIKM010000073">
    <property type="protein sequence ID" value="CAB3805556.1"/>
    <property type="molecule type" value="Genomic_DNA"/>
</dbReference>